<sequence>METNFFTIINDLNLTGNLRINIILQQDKQMIVTVLLDSSHIKDKAASMIVPLVLRGASSDLDAGFFKEIKVPLHNTTTLLQNLEAHEKSIENAQKKSRQELEKQDSLKKEKSSKQKKFDEQMKKVDDLYKQKKIGEAIGQLPDIKQYPEFEAEIRKKSQELRSQHNALSLFAADEEADPVTDTVEDKQPSQEEMNDLDEEEFIDDDPTDETAPF</sequence>
<dbReference type="AlphaFoldDB" id="A0A1T4P1S4"/>
<reference evidence="3 4" key="1">
    <citation type="submission" date="2017-02" db="EMBL/GenBank/DDBJ databases">
        <authorList>
            <person name="Peterson S.W."/>
        </authorList>
    </citation>
    <scope>NUCLEOTIDE SEQUENCE [LARGE SCALE GENOMIC DNA]</scope>
    <source>
        <strain evidence="3 4">DSM 22335</strain>
    </source>
</reference>
<evidence type="ECO:0000313" key="3">
    <source>
        <dbReference type="EMBL" id="SJZ85226.1"/>
    </source>
</evidence>
<gene>
    <name evidence="3" type="ORF">SAMN04488132_10593</name>
</gene>
<protein>
    <submittedName>
        <fullName evidence="3">PRTRC system protein E</fullName>
    </submittedName>
</protein>
<feature type="compositionally biased region" description="Acidic residues" evidence="1">
    <location>
        <begin position="193"/>
        <end position="214"/>
    </location>
</feature>
<proteinExistence type="predicted"/>
<evidence type="ECO:0000313" key="4">
    <source>
        <dbReference type="Proteomes" id="UP000190888"/>
    </source>
</evidence>
<dbReference type="Pfam" id="PF19556">
    <property type="entry name" value="PRTRC_E"/>
    <property type="match status" value="1"/>
</dbReference>
<dbReference type="Proteomes" id="UP000190888">
    <property type="component" value="Unassembled WGS sequence"/>
</dbReference>
<evidence type="ECO:0000256" key="1">
    <source>
        <dbReference type="SAM" id="MobiDB-lite"/>
    </source>
</evidence>
<feature type="domain" description="ParB-related ThiF-related cassette protein E" evidence="2">
    <location>
        <begin position="1"/>
        <end position="174"/>
    </location>
</feature>
<accession>A0A1T4P1S4</accession>
<dbReference type="OrthoDB" id="1050181at2"/>
<evidence type="ECO:0000259" key="2">
    <source>
        <dbReference type="Pfam" id="PF19556"/>
    </source>
</evidence>
<dbReference type="STRING" id="413434.SAMN04488132_10593"/>
<keyword evidence="4" id="KW-1185">Reference proteome</keyword>
<dbReference type="NCBIfam" id="TIGR03741">
    <property type="entry name" value="PRTRC_E"/>
    <property type="match status" value="1"/>
</dbReference>
<dbReference type="RefSeq" id="WP_078831423.1">
    <property type="nucleotide sequence ID" value="NZ_FUWH01000005.1"/>
</dbReference>
<feature type="region of interest" description="Disordered" evidence="1">
    <location>
        <begin position="94"/>
        <end position="121"/>
    </location>
</feature>
<dbReference type="InterPro" id="IPR022273">
    <property type="entry name" value="PRTRC_protein-E"/>
</dbReference>
<feature type="region of interest" description="Disordered" evidence="1">
    <location>
        <begin position="170"/>
        <end position="214"/>
    </location>
</feature>
<dbReference type="EMBL" id="FUWH01000005">
    <property type="protein sequence ID" value="SJZ85226.1"/>
    <property type="molecule type" value="Genomic_DNA"/>
</dbReference>
<organism evidence="3 4">
    <name type="scientific">Sediminibacterium ginsengisoli</name>
    <dbReference type="NCBI Taxonomy" id="413434"/>
    <lineage>
        <taxon>Bacteria</taxon>
        <taxon>Pseudomonadati</taxon>
        <taxon>Bacteroidota</taxon>
        <taxon>Chitinophagia</taxon>
        <taxon>Chitinophagales</taxon>
        <taxon>Chitinophagaceae</taxon>
        <taxon>Sediminibacterium</taxon>
    </lineage>
</organism>
<name>A0A1T4P1S4_9BACT</name>